<evidence type="ECO:0008006" key="3">
    <source>
        <dbReference type="Google" id="ProtNLM"/>
    </source>
</evidence>
<evidence type="ECO:0000313" key="1">
    <source>
        <dbReference type="EMBL" id="KAG1904463.1"/>
    </source>
</evidence>
<proteinExistence type="predicted"/>
<dbReference type="RefSeq" id="XP_041230038.1">
    <property type="nucleotide sequence ID" value="XM_041373363.1"/>
</dbReference>
<accession>A0AAD4EDW8</accession>
<comment type="caution">
    <text evidence="1">The sequence shown here is derived from an EMBL/GenBank/DDBJ whole genome shotgun (WGS) entry which is preliminary data.</text>
</comment>
<evidence type="ECO:0000313" key="2">
    <source>
        <dbReference type="Proteomes" id="UP001195769"/>
    </source>
</evidence>
<dbReference type="EMBL" id="JABBWK010000010">
    <property type="protein sequence ID" value="KAG1904463.1"/>
    <property type="molecule type" value="Genomic_DNA"/>
</dbReference>
<gene>
    <name evidence="1" type="ORF">F5891DRAFT_895446</name>
</gene>
<protein>
    <recommendedName>
        <fullName evidence="3">ATP-dependent DNA helicase</fullName>
    </recommendedName>
</protein>
<name>A0AAD4EDW8_9AGAM</name>
<dbReference type="GeneID" id="64667661"/>
<reference evidence="1" key="1">
    <citation type="journal article" date="2020" name="New Phytol.">
        <title>Comparative genomics reveals dynamic genome evolution in host specialist ectomycorrhizal fungi.</title>
        <authorList>
            <person name="Lofgren L.A."/>
            <person name="Nguyen N.H."/>
            <person name="Vilgalys R."/>
            <person name="Ruytinx J."/>
            <person name="Liao H.L."/>
            <person name="Branco S."/>
            <person name="Kuo A."/>
            <person name="LaButti K."/>
            <person name="Lipzen A."/>
            <person name="Andreopoulos W."/>
            <person name="Pangilinan J."/>
            <person name="Riley R."/>
            <person name="Hundley H."/>
            <person name="Na H."/>
            <person name="Barry K."/>
            <person name="Grigoriev I.V."/>
            <person name="Stajich J.E."/>
            <person name="Kennedy P.G."/>
        </authorList>
    </citation>
    <scope>NUCLEOTIDE SEQUENCE</scope>
    <source>
        <strain evidence="1">FC203</strain>
    </source>
</reference>
<organism evidence="1 2">
    <name type="scientific">Suillus fuscotomentosus</name>
    <dbReference type="NCBI Taxonomy" id="1912939"/>
    <lineage>
        <taxon>Eukaryota</taxon>
        <taxon>Fungi</taxon>
        <taxon>Dikarya</taxon>
        <taxon>Basidiomycota</taxon>
        <taxon>Agaricomycotina</taxon>
        <taxon>Agaricomycetes</taxon>
        <taxon>Agaricomycetidae</taxon>
        <taxon>Boletales</taxon>
        <taxon>Suillineae</taxon>
        <taxon>Suillaceae</taxon>
        <taxon>Suillus</taxon>
    </lineage>
</organism>
<dbReference type="AlphaFoldDB" id="A0AAD4EDW8"/>
<dbReference type="Proteomes" id="UP001195769">
    <property type="component" value="Unassembled WGS sequence"/>
</dbReference>
<keyword evidence="2" id="KW-1185">Reference proteome</keyword>
<feature type="non-terminal residue" evidence="1">
    <location>
        <position position="92"/>
    </location>
</feature>
<sequence>FGGVAVIFAGDFFQYPPVGGSALYVPISTYSGQSDEEIRKRLGRLAWKSINVVVSLTEQQRMKGDVQYGDAVCWLRERQCNYDDVKLFNSRV</sequence>
<feature type="non-terminal residue" evidence="1">
    <location>
        <position position="1"/>
    </location>
</feature>